<feature type="region of interest" description="Disordered" evidence="6">
    <location>
        <begin position="205"/>
        <end position="251"/>
    </location>
</feature>
<feature type="transmembrane region" description="Helical" evidence="7">
    <location>
        <begin position="435"/>
        <end position="459"/>
    </location>
</feature>
<dbReference type="PANTHER" id="PTHR14255:SF3">
    <property type="entry name" value="SULFITE EXPORTER TAUE_SAFE FAMILY PROTEIN 5-RELATED"/>
    <property type="match status" value="1"/>
</dbReference>
<dbReference type="KEGG" id="csl:COCSUDRAFT_47913"/>
<dbReference type="GO" id="GO:0031464">
    <property type="term" value="C:Cul4A-RING E3 ubiquitin ligase complex"/>
    <property type="evidence" value="ECO:0007669"/>
    <property type="project" value="TreeGrafter"/>
</dbReference>
<feature type="transmembrane region" description="Helical" evidence="7">
    <location>
        <begin position="139"/>
        <end position="158"/>
    </location>
</feature>
<accession>I0YVS4</accession>
<evidence type="ECO:0000256" key="7">
    <source>
        <dbReference type="SAM" id="Phobius"/>
    </source>
</evidence>
<evidence type="ECO:0000256" key="5">
    <source>
        <dbReference type="ARBA" id="ARBA00023136"/>
    </source>
</evidence>
<organism evidence="8 9">
    <name type="scientific">Coccomyxa subellipsoidea (strain C-169)</name>
    <name type="common">Green microalga</name>
    <dbReference type="NCBI Taxonomy" id="574566"/>
    <lineage>
        <taxon>Eukaryota</taxon>
        <taxon>Viridiplantae</taxon>
        <taxon>Chlorophyta</taxon>
        <taxon>core chlorophytes</taxon>
        <taxon>Trebouxiophyceae</taxon>
        <taxon>Trebouxiophyceae incertae sedis</taxon>
        <taxon>Coccomyxaceae</taxon>
        <taxon>Coccomyxa</taxon>
        <taxon>Coccomyxa subellipsoidea</taxon>
    </lineage>
</organism>
<dbReference type="eggNOG" id="ENOG502QWNB">
    <property type="taxonomic scope" value="Eukaryota"/>
</dbReference>
<keyword evidence="3 7" id="KW-0812">Transmembrane</keyword>
<proteinExistence type="inferred from homology"/>
<dbReference type="PANTHER" id="PTHR14255">
    <property type="entry name" value="CEREBLON"/>
    <property type="match status" value="1"/>
</dbReference>
<comment type="caution">
    <text evidence="8">The sequence shown here is derived from an EMBL/GenBank/DDBJ whole genome shotgun (WGS) entry which is preliminary data.</text>
</comment>
<evidence type="ECO:0000313" key="9">
    <source>
        <dbReference type="Proteomes" id="UP000007264"/>
    </source>
</evidence>
<feature type="transmembrane region" description="Helical" evidence="7">
    <location>
        <begin position="486"/>
        <end position="504"/>
    </location>
</feature>
<feature type="transmembrane region" description="Helical" evidence="7">
    <location>
        <begin position="524"/>
        <end position="546"/>
    </location>
</feature>
<gene>
    <name evidence="8" type="ORF">COCSUDRAFT_47913</name>
</gene>
<evidence type="ECO:0000256" key="1">
    <source>
        <dbReference type="ARBA" id="ARBA00004141"/>
    </source>
</evidence>
<feature type="transmembrane region" description="Helical" evidence="7">
    <location>
        <begin position="111"/>
        <end position="133"/>
    </location>
</feature>
<dbReference type="Proteomes" id="UP000007264">
    <property type="component" value="Unassembled WGS sequence"/>
</dbReference>
<dbReference type="GO" id="GO:0016020">
    <property type="term" value="C:membrane"/>
    <property type="evidence" value="ECO:0007669"/>
    <property type="project" value="UniProtKB-SubCell"/>
</dbReference>
<feature type="transmembrane region" description="Helical" evidence="7">
    <location>
        <begin position="582"/>
        <end position="602"/>
    </location>
</feature>
<dbReference type="OrthoDB" id="434519at2759"/>
<sequence length="628" mass="66967">MSGRVAFSEPELGLFGECNRLGNHKDDPHKGLWPLDWRDVVGYIFAAVSLFIAAGGGIGGGGILVPLYILVMGFPTNTAVALSNITIVGGAISNFVFNVGRRHAFFNRPLIDWNIILAMEPATILGALLGGYLNKATPNWMTTILLAALLTLLTYKLVDRAVVTWRKENLEFKRAAAGSSQDGSDPSEPLLRKGPQEQQEILNEAFAPEQSPRQSTQPIAAGARPSTESALVSFSGQDPAHKSSPLTYTSLGNEGAEGAHLGSSLGGSFRSSSLIRRVSLIERARIASLSNVHGAGEGSNHHEPAIAEDAQGMDLPWDPTWSPLEAPSTCSLACFPCIQLPLTLFTEREVSIRCGVEWSVVFADNNLITSYGGAAVAGPVAAGAAADEAAANDVAEKIEAAEPQVPPLKLALLFLMFACIVASDSFKDRTVCGTWQYWLVVLSVLPVILIITLFVRAYLVRDFNAKQASGYVWTEGDVEWSRRNTLLFPALSSLAGLIAGMFGVGGGIVKGPLMLEMGVLPDVAAATSATMIMFTAASASVVYLSFGGIPFDYGLATFLVGLIFTMVGQVTCYWLMKALDRRSVVVIAMALLMVISMVIIYYEAVVSTIAAVQDHRLLDFGTICVGQG</sequence>
<dbReference type="AlphaFoldDB" id="I0YVS4"/>
<dbReference type="Pfam" id="PF01925">
    <property type="entry name" value="TauE"/>
    <property type="match status" value="2"/>
</dbReference>
<evidence type="ECO:0000313" key="8">
    <source>
        <dbReference type="EMBL" id="EIE22493.1"/>
    </source>
</evidence>
<feature type="compositionally biased region" description="Polar residues" evidence="6">
    <location>
        <begin position="226"/>
        <end position="236"/>
    </location>
</feature>
<evidence type="ECO:0000256" key="6">
    <source>
        <dbReference type="SAM" id="MobiDB-lite"/>
    </source>
</evidence>
<evidence type="ECO:0000256" key="4">
    <source>
        <dbReference type="ARBA" id="ARBA00022989"/>
    </source>
</evidence>
<evidence type="ECO:0008006" key="10">
    <source>
        <dbReference type="Google" id="ProtNLM"/>
    </source>
</evidence>
<reference evidence="8 9" key="1">
    <citation type="journal article" date="2012" name="Genome Biol.">
        <title>The genome of the polar eukaryotic microalga coccomyxa subellipsoidea reveals traits of cold adaptation.</title>
        <authorList>
            <person name="Blanc G."/>
            <person name="Agarkova I."/>
            <person name="Grimwood J."/>
            <person name="Kuo A."/>
            <person name="Brueggeman A."/>
            <person name="Dunigan D."/>
            <person name="Gurnon J."/>
            <person name="Ladunga I."/>
            <person name="Lindquist E."/>
            <person name="Lucas S."/>
            <person name="Pangilinan J."/>
            <person name="Proschold T."/>
            <person name="Salamov A."/>
            <person name="Schmutz J."/>
            <person name="Weeks D."/>
            <person name="Yamada T."/>
            <person name="Claverie J.M."/>
            <person name="Grigoriev I."/>
            <person name="Van Etten J."/>
            <person name="Lomsadze A."/>
            <person name="Borodovsky M."/>
        </authorList>
    </citation>
    <scope>NUCLEOTIDE SEQUENCE [LARGE SCALE GENOMIC DNA]</scope>
    <source>
        <strain evidence="8 9">C-169</strain>
    </source>
</reference>
<dbReference type="InterPro" id="IPR002781">
    <property type="entry name" value="TM_pro_TauE-like"/>
</dbReference>
<dbReference type="EMBL" id="AGSI01000010">
    <property type="protein sequence ID" value="EIE22493.1"/>
    <property type="molecule type" value="Genomic_DNA"/>
</dbReference>
<feature type="transmembrane region" description="Helical" evidence="7">
    <location>
        <begin position="81"/>
        <end position="99"/>
    </location>
</feature>
<dbReference type="RefSeq" id="XP_005647037.1">
    <property type="nucleotide sequence ID" value="XM_005646980.1"/>
</dbReference>
<feature type="transmembrane region" description="Helical" evidence="7">
    <location>
        <begin position="553"/>
        <end position="576"/>
    </location>
</feature>
<comment type="similarity">
    <text evidence="2">Belongs to the 4-toluene sulfonate uptake permease (TSUP) (TC 2.A.102) family.</text>
</comment>
<name>I0YVS4_COCSC</name>
<feature type="transmembrane region" description="Helical" evidence="7">
    <location>
        <begin position="407"/>
        <end position="423"/>
    </location>
</feature>
<dbReference type="STRING" id="574566.I0YVS4"/>
<evidence type="ECO:0000256" key="2">
    <source>
        <dbReference type="ARBA" id="ARBA00009142"/>
    </source>
</evidence>
<dbReference type="GO" id="GO:0016567">
    <property type="term" value="P:protein ubiquitination"/>
    <property type="evidence" value="ECO:0007669"/>
    <property type="project" value="TreeGrafter"/>
</dbReference>
<evidence type="ECO:0000256" key="3">
    <source>
        <dbReference type="ARBA" id="ARBA00022692"/>
    </source>
</evidence>
<keyword evidence="4 7" id="KW-1133">Transmembrane helix</keyword>
<keyword evidence="9" id="KW-1185">Reference proteome</keyword>
<dbReference type="GeneID" id="17040479"/>
<protein>
    <recommendedName>
        <fullName evidence="10">Sulfite exporter TauE/SafE</fullName>
    </recommendedName>
</protein>
<feature type="transmembrane region" description="Helical" evidence="7">
    <location>
        <begin position="40"/>
        <end position="69"/>
    </location>
</feature>
<keyword evidence="5 7" id="KW-0472">Membrane</keyword>
<comment type="subcellular location">
    <subcellularLocation>
        <location evidence="1">Membrane</location>
        <topology evidence="1">Multi-pass membrane protein</topology>
    </subcellularLocation>
</comment>